<name>A6KTK1_RAT</name>
<gene>
    <name evidence="1" type="primary">Stk19</name>
    <name evidence="1" type="ORF">rCG_38323</name>
</gene>
<dbReference type="EMBL" id="CH474121">
    <property type="protein sequence ID" value="EDL83430.1"/>
    <property type="molecule type" value="Genomic_DNA"/>
</dbReference>
<sequence length="57" mass="6481">MTQTYGFRDSEITHLVNAGVLTVRDAGSWWLACPHHFWNPPSPARYVRSQLLDSSAH</sequence>
<dbReference type="AlphaFoldDB" id="A6KTK1"/>
<dbReference type="GO" id="GO:0016301">
    <property type="term" value="F:kinase activity"/>
    <property type="evidence" value="ECO:0007669"/>
    <property type="project" value="UniProtKB-KW"/>
</dbReference>
<organism evidence="1 2">
    <name type="scientific">Rattus norvegicus</name>
    <name type="common">Rat</name>
    <dbReference type="NCBI Taxonomy" id="10116"/>
    <lineage>
        <taxon>Eukaryota</taxon>
        <taxon>Metazoa</taxon>
        <taxon>Chordata</taxon>
        <taxon>Craniata</taxon>
        <taxon>Vertebrata</taxon>
        <taxon>Euteleostomi</taxon>
        <taxon>Mammalia</taxon>
        <taxon>Eutheria</taxon>
        <taxon>Euarchontoglires</taxon>
        <taxon>Glires</taxon>
        <taxon>Rodentia</taxon>
        <taxon>Myomorpha</taxon>
        <taxon>Muroidea</taxon>
        <taxon>Muridae</taxon>
        <taxon>Murinae</taxon>
        <taxon>Rattus</taxon>
    </lineage>
</organism>
<accession>A6KTK1</accession>
<keyword evidence="1" id="KW-0418">Kinase</keyword>
<dbReference type="Proteomes" id="UP000234681">
    <property type="component" value="Chromosome 20"/>
</dbReference>
<reference evidence="2" key="1">
    <citation type="submission" date="2005-09" db="EMBL/GenBank/DDBJ databases">
        <authorList>
            <person name="Mural R.J."/>
            <person name="Li P.W."/>
            <person name="Adams M.D."/>
            <person name="Amanatides P.G."/>
            <person name="Baden-Tillson H."/>
            <person name="Barnstead M."/>
            <person name="Chin S.H."/>
            <person name="Dew I."/>
            <person name="Evans C.A."/>
            <person name="Ferriera S."/>
            <person name="Flanigan M."/>
            <person name="Fosler C."/>
            <person name="Glodek A."/>
            <person name="Gu Z."/>
            <person name="Holt R.A."/>
            <person name="Jennings D."/>
            <person name="Kraft C.L."/>
            <person name="Lu F."/>
            <person name="Nguyen T."/>
            <person name="Nusskern D.R."/>
            <person name="Pfannkoch C.M."/>
            <person name="Sitter C."/>
            <person name="Sutton G.G."/>
            <person name="Venter J.C."/>
            <person name="Wang Z."/>
            <person name="Woodage T."/>
            <person name="Zheng X.H."/>
            <person name="Zhong F."/>
        </authorList>
    </citation>
    <scope>NUCLEOTIDE SEQUENCE [LARGE SCALE GENOMIC DNA]</scope>
    <source>
        <strain>BN</strain>
        <strain evidence="2">Sprague-Dawley</strain>
    </source>
</reference>
<protein>
    <submittedName>
        <fullName evidence="1">Serine/threonine kinase 19, isoform CRA_b</fullName>
    </submittedName>
</protein>
<keyword evidence="1" id="KW-0808">Transferase</keyword>
<evidence type="ECO:0000313" key="1">
    <source>
        <dbReference type="EMBL" id="EDL83430.1"/>
    </source>
</evidence>
<evidence type="ECO:0000313" key="2">
    <source>
        <dbReference type="Proteomes" id="UP000234681"/>
    </source>
</evidence>
<proteinExistence type="predicted"/>